<gene>
    <name evidence="1" type="ORF">M9H77_21593</name>
</gene>
<evidence type="ECO:0000313" key="2">
    <source>
        <dbReference type="Proteomes" id="UP001060085"/>
    </source>
</evidence>
<comment type="caution">
    <text evidence="1">The sequence shown here is derived from an EMBL/GenBank/DDBJ whole genome shotgun (WGS) entry which is preliminary data.</text>
</comment>
<organism evidence="1 2">
    <name type="scientific">Catharanthus roseus</name>
    <name type="common">Madagascar periwinkle</name>
    <name type="synonym">Vinca rosea</name>
    <dbReference type="NCBI Taxonomy" id="4058"/>
    <lineage>
        <taxon>Eukaryota</taxon>
        <taxon>Viridiplantae</taxon>
        <taxon>Streptophyta</taxon>
        <taxon>Embryophyta</taxon>
        <taxon>Tracheophyta</taxon>
        <taxon>Spermatophyta</taxon>
        <taxon>Magnoliopsida</taxon>
        <taxon>eudicotyledons</taxon>
        <taxon>Gunneridae</taxon>
        <taxon>Pentapetalae</taxon>
        <taxon>asterids</taxon>
        <taxon>lamiids</taxon>
        <taxon>Gentianales</taxon>
        <taxon>Apocynaceae</taxon>
        <taxon>Rauvolfioideae</taxon>
        <taxon>Vinceae</taxon>
        <taxon>Catharanthinae</taxon>
        <taxon>Catharanthus</taxon>
    </lineage>
</organism>
<proteinExistence type="predicted"/>
<keyword evidence="2" id="KW-1185">Reference proteome</keyword>
<sequence>MSGRNRGPPLPMKGAPHGGMPPPVHEPPPFARGLGPGPHPALLEEMREPPYLMGPRQLPPHPAIIEERLVAQHDDIQVLLVDNQRLAATHVALRQELEAAQFELQRTHTYASSLHGEKDIQMRELYEKSVKMEMELPAVDAMRTELMQVRSDIKELAAARQELTSQSQAMTEDLARMTADLKQVPAIRAEIEGLKQELQRARAAIEYEKKGYAENYEHGQVMEKKLVSMARELEKLRAEMANTEKRARTAAVVGNPGPGYNANYGNPETGYAGNPYHPNYGVNPMNPMYPMQAAAEGYPQYGPGPGAWGAYDMQRAPGPR</sequence>
<reference evidence="2" key="1">
    <citation type="journal article" date="2023" name="Nat. Plants">
        <title>Single-cell RNA sequencing provides a high-resolution roadmap for understanding the multicellular compartmentation of specialized metabolism.</title>
        <authorList>
            <person name="Sun S."/>
            <person name="Shen X."/>
            <person name="Li Y."/>
            <person name="Li Y."/>
            <person name="Wang S."/>
            <person name="Li R."/>
            <person name="Zhang H."/>
            <person name="Shen G."/>
            <person name="Guo B."/>
            <person name="Wei J."/>
            <person name="Xu J."/>
            <person name="St-Pierre B."/>
            <person name="Chen S."/>
            <person name="Sun C."/>
        </authorList>
    </citation>
    <scope>NUCLEOTIDE SEQUENCE [LARGE SCALE GENOMIC DNA]</scope>
</reference>
<protein>
    <submittedName>
        <fullName evidence="1">Uncharacterized protein</fullName>
    </submittedName>
</protein>
<accession>A0ACC0APU3</accession>
<dbReference type="Proteomes" id="UP001060085">
    <property type="component" value="Linkage Group LG05"/>
</dbReference>
<dbReference type="EMBL" id="CM044705">
    <property type="protein sequence ID" value="KAI5662270.1"/>
    <property type="molecule type" value="Genomic_DNA"/>
</dbReference>
<evidence type="ECO:0000313" key="1">
    <source>
        <dbReference type="EMBL" id="KAI5662270.1"/>
    </source>
</evidence>
<name>A0ACC0APU3_CATRO</name>